<dbReference type="Pfam" id="PF00186">
    <property type="entry name" value="DHFR_1"/>
    <property type="match status" value="1"/>
</dbReference>
<dbReference type="InterPro" id="IPR024072">
    <property type="entry name" value="DHFR-like_dom_sf"/>
</dbReference>
<name>A0ABN9RN64_9DINO</name>
<keyword evidence="6" id="KW-0554">One-carbon metabolism</keyword>
<evidence type="ECO:0000256" key="11">
    <source>
        <dbReference type="ARBA" id="ARBA00023002"/>
    </source>
</evidence>
<dbReference type="PROSITE" id="PS00075">
    <property type="entry name" value="DHFR_1"/>
    <property type="match status" value="1"/>
</dbReference>
<dbReference type="EC" id="2.1.1.45" evidence="3"/>
<keyword evidence="7" id="KW-0489">Methyltransferase</keyword>
<keyword evidence="11" id="KW-0560">Oxidoreductase</keyword>
<evidence type="ECO:0000256" key="16">
    <source>
        <dbReference type="PROSITE-ProRule" id="PRU10016"/>
    </source>
</evidence>
<evidence type="ECO:0000256" key="5">
    <source>
        <dbReference type="ARBA" id="ARBA00019798"/>
    </source>
</evidence>
<evidence type="ECO:0000256" key="4">
    <source>
        <dbReference type="ARBA" id="ARBA00012856"/>
    </source>
</evidence>
<dbReference type="CDD" id="cd00209">
    <property type="entry name" value="DHFR"/>
    <property type="match status" value="1"/>
</dbReference>
<evidence type="ECO:0000313" key="19">
    <source>
        <dbReference type="Proteomes" id="UP001189429"/>
    </source>
</evidence>
<accession>A0ABN9RN64</accession>
<dbReference type="PANTHER" id="PTHR11548">
    <property type="entry name" value="THYMIDYLATE SYNTHASE 1"/>
    <property type="match status" value="1"/>
</dbReference>
<evidence type="ECO:0000313" key="18">
    <source>
        <dbReference type="EMBL" id="CAK0818253.1"/>
    </source>
</evidence>
<evidence type="ECO:0000256" key="10">
    <source>
        <dbReference type="ARBA" id="ARBA00022857"/>
    </source>
</evidence>
<protein>
    <recommendedName>
        <fullName evidence="5">Bifunctional dihydrofolate reductase-thymidylate synthase</fullName>
        <ecNumber evidence="4">1.5.1.3</ecNumber>
        <ecNumber evidence="3">2.1.1.45</ecNumber>
    </recommendedName>
</protein>
<evidence type="ECO:0000256" key="12">
    <source>
        <dbReference type="ARBA" id="ARBA00023268"/>
    </source>
</evidence>
<dbReference type="InterPro" id="IPR017925">
    <property type="entry name" value="DHFR_CS"/>
</dbReference>
<keyword evidence="10" id="KW-0521">NADP</keyword>
<evidence type="ECO:0000256" key="7">
    <source>
        <dbReference type="ARBA" id="ARBA00022603"/>
    </source>
</evidence>
<dbReference type="InterPro" id="IPR023451">
    <property type="entry name" value="Thymidate_synth/dCMP_Mease_dom"/>
</dbReference>
<dbReference type="NCBIfam" id="TIGR03284">
    <property type="entry name" value="thym_sym"/>
    <property type="match status" value="1"/>
</dbReference>
<dbReference type="SUPFAM" id="SSF53597">
    <property type="entry name" value="Dihydrofolate reductase-like"/>
    <property type="match status" value="1"/>
</dbReference>
<comment type="function">
    <text evidence="13">Bifunctional enzyme. Involved in de novo dTMP biosynthesis. Key enzyme in folate metabolism. Catalyzes an essential reaction for de novo glycine and purine synthesis, DNA precursor synthesis, and for the conversion of dUMP to dTMP.</text>
</comment>
<dbReference type="SUPFAM" id="SSF55831">
    <property type="entry name" value="Thymidylate synthase/dCMP hydroxymethylase"/>
    <property type="match status" value="1"/>
</dbReference>
<dbReference type="InterPro" id="IPR000398">
    <property type="entry name" value="Thymidylate_synthase"/>
</dbReference>
<reference evidence="18" key="1">
    <citation type="submission" date="2023-10" db="EMBL/GenBank/DDBJ databases">
        <authorList>
            <person name="Chen Y."/>
            <person name="Shah S."/>
            <person name="Dougan E. K."/>
            <person name="Thang M."/>
            <person name="Chan C."/>
        </authorList>
    </citation>
    <scope>NUCLEOTIDE SEQUENCE [LARGE SCALE GENOMIC DNA]</scope>
</reference>
<dbReference type="PROSITE" id="PS51330">
    <property type="entry name" value="DHFR_2"/>
    <property type="match status" value="1"/>
</dbReference>
<evidence type="ECO:0000256" key="14">
    <source>
        <dbReference type="ARBA" id="ARBA00047344"/>
    </source>
</evidence>
<keyword evidence="9" id="KW-0545">Nucleotide biosynthesis</keyword>
<dbReference type="PRINTS" id="PR00108">
    <property type="entry name" value="THYMDSNTHASE"/>
</dbReference>
<dbReference type="Pfam" id="PF00303">
    <property type="entry name" value="Thymidylat_synt"/>
    <property type="match status" value="1"/>
</dbReference>
<evidence type="ECO:0000259" key="17">
    <source>
        <dbReference type="PROSITE" id="PS51330"/>
    </source>
</evidence>
<dbReference type="PROSITE" id="PS00091">
    <property type="entry name" value="THYMIDYLATE_SYNTHASE"/>
    <property type="match status" value="1"/>
</dbReference>
<dbReference type="InterPro" id="IPR020940">
    <property type="entry name" value="Thymidylate_synthase_AS"/>
</dbReference>
<dbReference type="HAMAP" id="MF_00008">
    <property type="entry name" value="Thymidy_synth_bact"/>
    <property type="match status" value="1"/>
</dbReference>
<evidence type="ECO:0000256" key="2">
    <source>
        <dbReference type="ARBA" id="ARBA00010176"/>
    </source>
</evidence>
<gene>
    <name evidence="18" type="ORF">PCOR1329_LOCUS20595</name>
</gene>
<dbReference type="PANTHER" id="PTHR11548:SF2">
    <property type="entry name" value="THYMIDYLATE SYNTHASE"/>
    <property type="match status" value="1"/>
</dbReference>
<feature type="non-terminal residue" evidence="18">
    <location>
        <position position="1"/>
    </location>
</feature>
<comment type="similarity">
    <text evidence="2">In the N-terminal section; belongs to the dihydrofolate reductase family.</text>
</comment>
<evidence type="ECO:0000256" key="8">
    <source>
        <dbReference type="ARBA" id="ARBA00022679"/>
    </source>
</evidence>
<organism evidence="18 19">
    <name type="scientific">Prorocentrum cordatum</name>
    <dbReference type="NCBI Taxonomy" id="2364126"/>
    <lineage>
        <taxon>Eukaryota</taxon>
        <taxon>Sar</taxon>
        <taxon>Alveolata</taxon>
        <taxon>Dinophyceae</taxon>
        <taxon>Prorocentrales</taxon>
        <taxon>Prorocentraceae</taxon>
        <taxon>Prorocentrum</taxon>
    </lineage>
</organism>
<dbReference type="NCBIfam" id="NF002497">
    <property type="entry name" value="PRK01827.1-3"/>
    <property type="match status" value="1"/>
</dbReference>
<evidence type="ECO:0000256" key="1">
    <source>
        <dbReference type="ARBA" id="ARBA00006900"/>
    </source>
</evidence>
<keyword evidence="19" id="KW-1185">Reference proteome</keyword>
<dbReference type="EC" id="1.5.1.3" evidence="4"/>
<evidence type="ECO:0000256" key="3">
    <source>
        <dbReference type="ARBA" id="ARBA00011947"/>
    </source>
</evidence>
<dbReference type="Proteomes" id="UP001189429">
    <property type="component" value="Unassembled WGS sequence"/>
</dbReference>
<comment type="catalytic activity">
    <reaction evidence="14">
        <text>dUMP + (6R)-5,10-methylene-5,6,7,8-tetrahydrofolate = 7,8-dihydrofolate + dTMP</text>
        <dbReference type="Rhea" id="RHEA:12104"/>
        <dbReference type="ChEBI" id="CHEBI:15636"/>
        <dbReference type="ChEBI" id="CHEBI:57451"/>
        <dbReference type="ChEBI" id="CHEBI:63528"/>
        <dbReference type="ChEBI" id="CHEBI:246422"/>
        <dbReference type="EC" id="2.1.1.45"/>
    </reaction>
</comment>
<dbReference type="InterPro" id="IPR001796">
    <property type="entry name" value="DHFR_dom"/>
</dbReference>
<dbReference type="InterPro" id="IPR036926">
    <property type="entry name" value="Thymidate_synth/dCMP_Mease_sf"/>
</dbReference>
<dbReference type="EMBL" id="CAUYUJ010006671">
    <property type="protein sequence ID" value="CAK0818253.1"/>
    <property type="molecule type" value="Genomic_DNA"/>
</dbReference>
<evidence type="ECO:0000256" key="15">
    <source>
        <dbReference type="ARBA" id="ARBA00048873"/>
    </source>
</evidence>
<keyword evidence="12" id="KW-0511">Multifunctional enzyme</keyword>
<comment type="caution">
    <text evidence="18">The sequence shown here is derived from an EMBL/GenBank/DDBJ whole genome shotgun (WGS) entry which is preliminary data.</text>
</comment>
<feature type="domain" description="DHFR" evidence="17">
    <location>
        <begin position="34"/>
        <end position="214"/>
    </location>
</feature>
<comment type="catalytic activity">
    <reaction evidence="15">
        <text>(6S)-5,6,7,8-tetrahydrofolate + NADP(+) = 7,8-dihydrofolate + NADPH + H(+)</text>
        <dbReference type="Rhea" id="RHEA:15009"/>
        <dbReference type="ChEBI" id="CHEBI:15378"/>
        <dbReference type="ChEBI" id="CHEBI:57451"/>
        <dbReference type="ChEBI" id="CHEBI:57453"/>
        <dbReference type="ChEBI" id="CHEBI:57783"/>
        <dbReference type="ChEBI" id="CHEBI:58349"/>
        <dbReference type="EC" id="1.5.1.3"/>
    </reaction>
</comment>
<dbReference type="Gene3D" id="3.30.572.10">
    <property type="entry name" value="Thymidylate synthase/dCMP hydroxymethylase domain"/>
    <property type="match status" value="1"/>
</dbReference>
<dbReference type="CDD" id="cd00351">
    <property type="entry name" value="TS_Pyrimidine_HMase"/>
    <property type="match status" value="1"/>
</dbReference>
<evidence type="ECO:0000256" key="9">
    <source>
        <dbReference type="ARBA" id="ARBA00022727"/>
    </source>
</evidence>
<dbReference type="Gene3D" id="3.40.430.10">
    <property type="entry name" value="Dihydrofolate Reductase, subunit A"/>
    <property type="match status" value="1"/>
</dbReference>
<dbReference type="InterPro" id="IPR045097">
    <property type="entry name" value="Thymidate_synth/dCMP_Mease"/>
</dbReference>
<sequence length="622" mass="69225">SRFGSSRFALFQDLALLTGPLARTGIMAGAAMRSVSVVVASTPRGGIGRDGALPWSLPEDMAHFKRVTRALPDDVGAGKLNAVIMGRKTWESIPSKFRPLPGRLNVVLTRTVADQSSERRYPAGVLVASSVANAVDELAERQDVADIFVIGGQAAYEEAVELPNCRYIFMTRVGKDLDCDAFFPAFDATKFQVVHLSKTSSHDGLPYDFIVYEQKAMAAMKENPSPALAAMGGAGQLLHEEYQYLDAIREIIEKGVPTDERTGVGTRSMFGKQMRFDLRKSFPLLTTKRTFWRGVLEELLWFVKGDTNANHLSEKGVKIWDANGSREFLDKRGLSHREEGDLGPVYGFQWRHFGAKYVDMHTDYTGKGVDQLAECIRKIREDPNDRRILLSAWNPADLFEMALPPCHMFCQFYVANGALSCLMYQRSCDMGLGVPFNIASYSLLTYMMAQVCGLQPGEFIHTLGNAHVYENHVEPLKTQLERTPRPFPILKVNPDIKDIDSFQASDFELVGYSPHGTIKMDMAVWPYGRRRAWTTHARGVAGQGCHFWPAWVCTASPVAIGLNISFPRSARTSRIGDAPSLPQQHLWRRPRRAPLAREGGAAPFQEVHAELAMVTADADMFL</sequence>
<proteinExistence type="inferred from homology"/>
<evidence type="ECO:0000256" key="13">
    <source>
        <dbReference type="ARBA" id="ARBA00025154"/>
    </source>
</evidence>
<evidence type="ECO:0000256" key="6">
    <source>
        <dbReference type="ARBA" id="ARBA00022563"/>
    </source>
</evidence>
<feature type="active site" evidence="16">
    <location>
        <position position="406"/>
    </location>
</feature>
<comment type="similarity">
    <text evidence="1">In the C-terminal section; belongs to the thymidylate synthase family.</text>
</comment>
<keyword evidence="8" id="KW-0808">Transferase</keyword>